<dbReference type="EMBL" id="LN829119">
    <property type="protein sequence ID" value="CPR17064.1"/>
    <property type="molecule type" value="Genomic_DNA"/>
</dbReference>
<accession>A0A0D6JC97</accession>
<dbReference type="AlphaFoldDB" id="A0A0D6JC97"/>
<evidence type="ECO:0008006" key="3">
    <source>
        <dbReference type="Google" id="ProtNLM"/>
    </source>
</evidence>
<sequence>MSDSEPITILRPRANDAAAGAIAAGPDKVPPTTCFNRHELREILAVYGRKVAAGEWRDYAIDMNREKAVFSIFRKASEWPLLRIEKVPKLARKQGAYSVIAATGVILKRGHDLRRVLDVLETNRMRVVR</sequence>
<dbReference type="KEGG" id="fil:BN1229_v1_1087"/>
<evidence type="ECO:0000313" key="2">
    <source>
        <dbReference type="Proteomes" id="UP000033187"/>
    </source>
</evidence>
<evidence type="ECO:0000313" key="1">
    <source>
        <dbReference type="EMBL" id="CPR17064.1"/>
    </source>
</evidence>
<proteinExistence type="predicted"/>
<keyword evidence="2" id="KW-1185">Reference proteome</keyword>
<protein>
    <recommendedName>
        <fullName evidence="3">DUF2794 domain-containing protein</fullName>
    </recommendedName>
</protein>
<reference evidence="2" key="1">
    <citation type="submission" date="2015-02" db="EMBL/GenBank/DDBJ databases">
        <authorList>
            <person name="Chooi Y.-H."/>
        </authorList>
    </citation>
    <scope>NUCLEOTIDE SEQUENCE [LARGE SCALE GENOMIC DNA]</scope>
    <source>
        <strain evidence="2">strain Y</strain>
    </source>
</reference>
<gene>
    <name evidence="1" type="ORF">YBN1229_v1_1088</name>
</gene>
<dbReference type="Pfam" id="PF10984">
    <property type="entry name" value="DUF2794"/>
    <property type="match status" value="1"/>
</dbReference>
<organism evidence="1 2">
    <name type="scientific">Candidatus Filomicrobium marinum</name>
    <dbReference type="NCBI Taxonomy" id="1608628"/>
    <lineage>
        <taxon>Bacteria</taxon>
        <taxon>Pseudomonadati</taxon>
        <taxon>Pseudomonadota</taxon>
        <taxon>Alphaproteobacteria</taxon>
        <taxon>Hyphomicrobiales</taxon>
        <taxon>Hyphomicrobiaceae</taxon>
        <taxon>Filomicrobium</taxon>
    </lineage>
</organism>
<dbReference type="Proteomes" id="UP000033187">
    <property type="component" value="Chromosome 1"/>
</dbReference>
<name>A0A0D6JC97_9HYPH</name>
<dbReference type="KEGG" id="fiy:BN1229_v1_1088"/>
<dbReference type="RefSeq" id="WP_052743712.1">
    <property type="nucleotide sequence ID" value="NZ_LN829118.1"/>
</dbReference>
<dbReference type="InterPro" id="IPR021252">
    <property type="entry name" value="DUF2794"/>
</dbReference>